<feature type="non-terminal residue" evidence="2">
    <location>
        <position position="47"/>
    </location>
</feature>
<evidence type="ECO:0000313" key="2">
    <source>
        <dbReference type="EMBL" id="GFD07254.1"/>
    </source>
</evidence>
<name>A0A699TFH5_TANCI</name>
<comment type="caution">
    <text evidence="2">The sequence shown here is derived from an EMBL/GenBank/DDBJ whole genome shotgun (WGS) entry which is preliminary data.</text>
</comment>
<dbReference type="EMBL" id="BKCJ011230304">
    <property type="protein sequence ID" value="GFD07254.1"/>
    <property type="molecule type" value="Genomic_DNA"/>
</dbReference>
<sequence>MYKNRYLVRFDNHAGSRAGAGTDDDEHVEEEEPVEETLQQFAAVVVE</sequence>
<protein>
    <submittedName>
        <fullName evidence="2">Uncharacterized protein</fullName>
    </submittedName>
</protein>
<reference evidence="2" key="1">
    <citation type="journal article" date="2019" name="Sci. Rep.">
        <title>Draft genome of Tanacetum cinerariifolium, the natural source of mosquito coil.</title>
        <authorList>
            <person name="Yamashiro T."/>
            <person name="Shiraishi A."/>
            <person name="Satake H."/>
            <person name="Nakayama K."/>
        </authorList>
    </citation>
    <scope>NUCLEOTIDE SEQUENCE</scope>
</reference>
<gene>
    <name evidence="2" type="ORF">Tci_879223</name>
</gene>
<dbReference type="AlphaFoldDB" id="A0A699TFH5"/>
<feature type="compositionally biased region" description="Acidic residues" evidence="1">
    <location>
        <begin position="22"/>
        <end position="35"/>
    </location>
</feature>
<proteinExistence type="predicted"/>
<accession>A0A699TFH5</accession>
<feature type="region of interest" description="Disordered" evidence="1">
    <location>
        <begin position="13"/>
        <end position="36"/>
    </location>
</feature>
<organism evidence="2">
    <name type="scientific">Tanacetum cinerariifolium</name>
    <name type="common">Dalmatian daisy</name>
    <name type="synonym">Chrysanthemum cinerariifolium</name>
    <dbReference type="NCBI Taxonomy" id="118510"/>
    <lineage>
        <taxon>Eukaryota</taxon>
        <taxon>Viridiplantae</taxon>
        <taxon>Streptophyta</taxon>
        <taxon>Embryophyta</taxon>
        <taxon>Tracheophyta</taxon>
        <taxon>Spermatophyta</taxon>
        <taxon>Magnoliopsida</taxon>
        <taxon>eudicotyledons</taxon>
        <taxon>Gunneridae</taxon>
        <taxon>Pentapetalae</taxon>
        <taxon>asterids</taxon>
        <taxon>campanulids</taxon>
        <taxon>Asterales</taxon>
        <taxon>Asteraceae</taxon>
        <taxon>Asteroideae</taxon>
        <taxon>Anthemideae</taxon>
        <taxon>Anthemidinae</taxon>
        <taxon>Tanacetum</taxon>
    </lineage>
</organism>
<evidence type="ECO:0000256" key="1">
    <source>
        <dbReference type="SAM" id="MobiDB-lite"/>
    </source>
</evidence>